<dbReference type="EMBL" id="JAODUP010000737">
    <property type="protein sequence ID" value="KAK2144679.1"/>
    <property type="molecule type" value="Genomic_DNA"/>
</dbReference>
<feature type="transmembrane region" description="Helical" evidence="9">
    <location>
        <begin position="40"/>
        <end position="61"/>
    </location>
</feature>
<sequence>MSLASSDAIIGLLMPVFIGVKFLDTEQFSNGTMCLLNGPYMSLFIISLKTLLAIAVDRYLAIVHSLSYKERMTLRRAKIITISIWIVSLCLLTSLTCYYSIVRNVSEQEIRIIGSLFPNILHMILLQIGIACIPYYAMLVILKEVMSSIPVWFVYLFDTSTVRRVGDGLLTWGKLQTKLGASTTYQSKPLTLKLRNADLISDSGSSFYGYAARIRRIQDISDALNMTLTNTELASANHLLYAYRGDGDKCEQNFDSVGDCGVRLHMLDYMIDNSIDSTILIVARHCTADFKYIGKRGMENTVKSVRKPDPI</sequence>
<dbReference type="InterPro" id="IPR020568">
    <property type="entry name" value="Ribosomal_Su5_D2-typ_SF"/>
</dbReference>
<dbReference type="PROSITE" id="PS50262">
    <property type="entry name" value="G_PROTEIN_RECEP_F1_2"/>
    <property type="match status" value="1"/>
</dbReference>
<dbReference type="InterPro" id="IPR017452">
    <property type="entry name" value="GPCR_Rhodpsn_7TM"/>
</dbReference>
<dbReference type="InterPro" id="IPR000276">
    <property type="entry name" value="GPCR_Rhodpsn"/>
</dbReference>
<evidence type="ECO:0000256" key="6">
    <source>
        <dbReference type="ARBA" id="ARBA00023136"/>
    </source>
</evidence>
<dbReference type="CDD" id="cd00637">
    <property type="entry name" value="7tm_classA_rhodopsin-like"/>
    <property type="match status" value="1"/>
</dbReference>
<dbReference type="InterPro" id="IPR036956">
    <property type="entry name" value="Impact_N_sf"/>
</dbReference>
<dbReference type="AlphaFoldDB" id="A0AAD9J1L4"/>
<keyword evidence="7" id="KW-0675">Receptor</keyword>
<comment type="caution">
    <text evidence="11">The sequence shown here is derived from an EMBL/GenBank/DDBJ whole genome shotgun (WGS) entry which is preliminary data.</text>
</comment>
<keyword evidence="4 9" id="KW-1133">Transmembrane helix</keyword>
<evidence type="ECO:0000259" key="10">
    <source>
        <dbReference type="PROSITE" id="PS50262"/>
    </source>
</evidence>
<dbReference type="GO" id="GO:0005886">
    <property type="term" value="C:plasma membrane"/>
    <property type="evidence" value="ECO:0007669"/>
    <property type="project" value="UniProtKB-SubCell"/>
</dbReference>
<dbReference type="PROSITE" id="PS00237">
    <property type="entry name" value="G_PROTEIN_RECEP_F1_1"/>
    <property type="match status" value="1"/>
</dbReference>
<dbReference type="InterPro" id="IPR050569">
    <property type="entry name" value="TAAR"/>
</dbReference>
<evidence type="ECO:0000256" key="9">
    <source>
        <dbReference type="SAM" id="Phobius"/>
    </source>
</evidence>
<feature type="transmembrane region" description="Helical" evidence="9">
    <location>
        <begin position="82"/>
        <end position="101"/>
    </location>
</feature>
<dbReference type="SUPFAM" id="SSF81321">
    <property type="entry name" value="Family A G protein-coupled receptor-like"/>
    <property type="match status" value="1"/>
</dbReference>
<dbReference type="Gene3D" id="1.20.1070.10">
    <property type="entry name" value="Rhodopsin 7-helix transmembrane proteins"/>
    <property type="match status" value="1"/>
</dbReference>
<keyword evidence="8" id="KW-0807">Transducer</keyword>
<dbReference type="PANTHER" id="PTHR24249:SF372">
    <property type="entry name" value="G-PROTEIN COUPLED RECEPTORS FAMILY 1 PROFILE DOMAIN-CONTAINING PROTEIN"/>
    <property type="match status" value="1"/>
</dbReference>
<evidence type="ECO:0000256" key="8">
    <source>
        <dbReference type="ARBA" id="ARBA00023224"/>
    </source>
</evidence>
<comment type="subcellular location">
    <subcellularLocation>
        <location evidence="1">Cell membrane</location>
        <topology evidence="1">Multi-pass membrane protein</topology>
    </subcellularLocation>
</comment>
<evidence type="ECO:0000256" key="3">
    <source>
        <dbReference type="ARBA" id="ARBA00022692"/>
    </source>
</evidence>
<gene>
    <name evidence="11" type="ORF">LSH36_737g03000</name>
</gene>
<keyword evidence="3 9" id="KW-0812">Transmembrane</keyword>
<dbReference type="PANTHER" id="PTHR24249">
    <property type="entry name" value="HISTAMINE RECEPTOR-RELATED G-PROTEIN COUPLED RECEPTOR"/>
    <property type="match status" value="1"/>
</dbReference>
<evidence type="ECO:0000313" key="11">
    <source>
        <dbReference type="EMBL" id="KAK2144679.1"/>
    </source>
</evidence>
<accession>A0AAD9J1L4</accession>
<evidence type="ECO:0000256" key="2">
    <source>
        <dbReference type="ARBA" id="ARBA00022475"/>
    </source>
</evidence>
<feature type="domain" description="G-protein coupled receptors family 1 profile" evidence="10">
    <location>
        <begin position="1"/>
        <end position="89"/>
    </location>
</feature>
<keyword evidence="2" id="KW-1003">Cell membrane</keyword>
<proteinExistence type="predicted"/>
<evidence type="ECO:0000256" key="1">
    <source>
        <dbReference type="ARBA" id="ARBA00004651"/>
    </source>
</evidence>
<keyword evidence="12" id="KW-1185">Reference proteome</keyword>
<keyword evidence="5" id="KW-0297">G-protein coupled receptor</keyword>
<feature type="transmembrane region" description="Helical" evidence="9">
    <location>
        <begin position="121"/>
        <end position="142"/>
    </location>
</feature>
<dbReference type="SUPFAM" id="SSF54211">
    <property type="entry name" value="Ribosomal protein S5 domain 2-like"/>
    <property type="match status" value="1"/>
</dbReference>
<dbReference type="Gene3D" id="3.30.230.30">
    <property type="entry name" value="Impact, N-terminal domain"/>
    <property type="match status" value="1"/>
</dbReference>
<name>A0AAD9J1L4_9ANNE</name>
<organism evidence="11 12">
    <name type="scientific">Paralvinella palmiformis</name>
    <dbReference type="NCBI Taxonomy" id="53620"/>
    <lineage>
        <taxon>Eukaryota</taxon>
        <taxon>Metazoa</taxon>
        <taxon>Spiralia</taxon>
        <taxon>Lophotrochozoa</taxon>
        <taxon>Annelida</taxon>
        <taxon>Polychaeta</taxon>
        <taxon>Sedentaria</taxon>
        <taxon>Canalipalpata</taxon>
        <taxon>Terebellida</taxon>
        <taxon>Terebelliformia</taxon>
        <taxon>Alvinellidae</taxon>
        <taxon>Paralvinella</taxon>
    </lineage>
</organism>
<evidence type="ECO:0000256" key="5">
    <source>
        <dbReference type="ARBA" id="ARBA00023040"/>
    </source>
</evidence>
<evidence type="ECO:0000256" key="4">
    <source>
        <dbReference type="ARBA" id="ARBA00022989"/>
    </source>
</evidence>
<reference evidence="11" key="1">
    <citation type="journal article" date="2023" name="Mol. Biol. Evol.">
        <title>Third-Generation Sequencing Reveals the Adaptive Role of the Epigenome in Three Deep-Sea Polychaetes.</title>
        <authorList>
            <person name="Perez M."/>
            <person name="Aroh O."/>
            <person name="Sun Y."/>
            <person name="Lan Y."/>
            <person name="Juniper S.K."/>
            <person name="Young C.R."/>
            <person name="Angers B."/>
            <person name="Qian P.Y."/>
        </authorList>
    </citation>
    <scope>NUCLEOTIDE SEQUENCE</scope>
    <source>
        <strain evidence="11">P08H-3</strain>
    </source>
</reference>
<evidence type="ECO:0000256" key="7">
    <source>
        <dbReference type="ARBA" id="ARBA00023170"/>
    </source>
</evidence>
<evidence type="ECO:0000313" key="12">
    <source>
        <dbReference type="Proteomes" id="UP001208570"/>
    </source>
</evidence>
<keyword evidence="6 9" id="KW-0472">Membrane</keyword>
<dbReference type="Pfam" id="PF00001">
    <property type="entry name" value="7tm_1"/>
    <property type="match status" value="1"/>
</dbReference>
<dbReference type="GO" id="GO:0004930">
    <property type="term" value="F:G protein-coupled receptor activity"/>
    <property type="evidence" value="ECO:0007669"/>
    <property type="project" value="UniProtKB-KW"/>
</dbReference>
<dbReference type="Proteomes" id="UP001208570">
    <property type="component" value="Unassembled WGS sequence"/>
</dbReference>
<protein>
    <recommendedName>
        <fullName evidence="10">G-protein coupled receptors family 1 profile domain-containing protein</fullName>
    </recommendedName>
</protein>